<dbReference type="AlphaFoldDB" id="A0A517Z8S9"/>
<protein>
    <submittedName>
        <fullName evidence="2">Antibiotic biosynthesis monooxygenase</fullName>
    </submittedName>
</protein>
<feature type="domain" description="ABM" evidence="1">
    <location>
        <begin position="2"/>
        <end position="93"/>
    </location>
</feature>
<gene>
    <name evidence="2" type="ORF">Mal4_31710</name>
</gene>
<dbReference type="SUPFAM" id="SSF54909">
    <property type="entry name" value="Dimeric alpha+beta barrel"/>
    <property type="match status" value="1"/>
</dbReference>
<dbReference type="Pfam" id="PF03992">
    <property type="entry name" value="ABM"/>
    <property type="match status" value="1"/>
</dbReference>
<keyword evidence="3" id="KW-1185">Reference proteome</keyword>
<dbReference type="RefSeq" id="WP_145370090.1">
    <property type="nucleotide sequence ID" value="NZ_CP036275.1"/>
</dbReference>
<evidence type="ECO:0000313" key="3">
    <source>
        <dbReference type="Proteomes" id="UP000320496"/>
    </source>
</evidence>
<sequence>MFCINVILNVKSEGDVATVRDLLTEAGRLSRSEPGCIRFEVCHSQSDPQTFILCERWESEEAWKQHREEKAFTEIYKPQVLPLVDRVPHISTLLE</sequence>
<dbReference type="PROSITE" id="PS51725">
    <property type="entry name" value="ABM"/>
    <property type="match status" value="1"/>
</dbReference>
<dbReference type="Proteomes" id="UP000320496">
    <property type="component" value="Chromosome"/>
</dbReference>
<evidence type="ECO:0000313" key="2">
    <source>
        <dbReference type="EMBL" id="QDU38841.1"/>
    </source>
</evidence>
<dbReference type="GO" id="GO:0004497">
    <property type="term" value="F:monooxygenase activity"/>
    <property type="evidence" value="ECO:0007669"/>
    <property type="project" value="UniProtKB-KW"/>
</dbReference>
<organism evidence="2 3">
    <name type="scientific">Maioricimonas rarisocia</name>
    <dbReference type="NCBI Taxonomy" id="2528026"/>
    <lineage>
        <taxon>Bacteria</taxon>
        <taxon>Pseudomonadati</taxon>
        <taxon>Planctomycetota</taxon>
        <taxon>Planctomycetia</taxon>
        <taxon>Planctomycetales</taxon>
        <taxon>Planctomycetaceae</taxon>
        <taxon>Maioricimonas</taxon>
    </lineage>
</organism>
<dbReference type="PANTHER" id="PTHR33336">
    <property type="entry name" value="QUINOL MONOOXYGENASE YGIN-RELATED"/>
    <property type="match status" value="1"/>
</dbReference>
<keyword evidence="2" id="KW-0560">Oxidoreductase</keyword>
<proteinExistence type="predicted"/>
<dbReference type="OrthoDB" id="5241825at2"/>
<keyword evidence="2" id="KW-0503">Monooxygenase</keyword>
<dbReference type="Gene3D" id="3.30.70.100">
    <property type="match status" value="1"/>
</dbReference>
<name>A0A517Z8S9_9PLAN</name>
<dbReference type="KEGG" id="mri:Mal4_31710"/>
<dbReference type="EMBL" id="CP036275">
    <property type="protein sequence ID" value="QDU38841.1"/>
    <property type="molecule type" value="Genomic_DNA"/>
</dbReference>
<dbReference type="InterPro" id="IPR011008">
    <property type="entry name" value="Dimeric_a/b-barrel"/>
</dbReference>
<dbReference type="InterPro" id="IPR007138">
    <property type="entry name" value="ABM_dom"/>
</dbReference>
<evidence type="ECO:0000259" key="1">
    <source>
        <dbReference type="PROSITE" id="PS51725"/>
    </source>
</evidence>
<reference evidence="2 3" key="1">
    <citation type="submission" date="2019-02" db="EMBL/GenBank/DDBJ databases">
        <title>Deep-cultivation of Planctomycetes and their phenomic and genomic characterization uncovers novel biology.</title>
        <authorList>
            <person name="Wiegand S."/>
            <person name="Jogler M."/>
            <person name="Boedeker C."/>
            <person name="Pinto D."/>
            <person name="Vollmers J."/>
            <person name="Rivas-Marin E."/>
            <person name="Kohn T."/>
            <person name="Peeters S.H."/>
            <person name="Heuer A."/>
            <person name="Rast P."/>
            <person name="Oberbeckmann S."/>
            <person name="Bunk B."/>
            <person name="Jeske O."/>
            <person name="Meyerdierks A."/>
            <person name="Storesund J.E."/>
            <person name="Kallscheuer N."/>
            <person name="Luecker S."/>
            <person name="Lage O.M."/>
            <person name="Pohl T."/>
            <person name="Merkel B.J."/>
            <person name="Hornburger P."/>
            <person name="Mueller R.-W."/>
            <person name="Bruemmer F."/>
            <person name="Labrenz M."/>
            <person name="Spormann A.M."/>
            <person name="Op den Camp H."/>
            <person name="Overmann J."/>
            <person name="Amann R."/>
            <person name="Jetten M.S.M."/>
            <person name="Mascher T."/>
            <person name="Medema M.H."/>
            <person name="Devos D.P."/>
            <person name="Kaster A.-K."/>
            <person name="Ovreas L."/>
            <person name="Rohde M."/>
            <person name="Galperin M.Y."/>
            <person name="Jogler C."/>
        </authorList>
    </citation>
    <scope>NUCLEOTIDE SEQUENCE [LARGE SCALE GENOMIC DNA]</scope>
    <source>
        <strain evidence="2 3">Mal4</strain>
    </source>
</reference>
<dbReference type="InterPro" id="IPR050744">
    <property type="entry name" value="AI-2_Isomerase_LsrG"/>
</dbReference>
<dbReference type="PANTHER" id="PTHR33336:SF15">
    <property type="entry name" value="ABM DOMAIN-CONTAINING PROTEIN"/>
    <property type="match status" value="1"/>
</dbReference>
<accession>A0A517Z8S9</accession>